<name>A0A0C3BXI2_HEBCY</name>
<dbReference type="HOGENOM" id="CLU_1115864_0_0_1"/>
<keyword evidence="2" id="KW-1185">Reference proteome</keyword>
<organism evidence="1 2">
    <name type="scientific">Hebeloma cylindrosporum</name>
    <dbReference type="NCBI Taxonomy" id="76867"/>
    <lineage>
        <taxon>Eukaryota</taxon>
        <taxon>Fungi</taxon>
        <taxon>Dikarya</taxon>
        <taxon>Basidiomycota</taxon>
        <taxon>Agaricomycotina</taxon>
        <taxon>Agaricomycetes</taxon>
        <taxon>Agaricomycetidae</taxon>
        <taxon>Agaricales</taxon>
        <taxon>Agaricineae</taxon>
        <taxon>Hymenogastraceae</taxon>
        <taxon>Hebeloma</taxon>
    </lineage>
</organism>
<evidence type="ECO:0000313" key="1">
    <source>
        <dbReference type="EMBL" id="KIM36116.1"/>
    </source>
</evidence>
<dbReference type="OrthoDB" id="2393824at2759"/>
<dbReference type="AlphaFoldDB" id="A0A0C3BXI2"/>
<reference evidence="2" key="2">
    <citation type="submission" date="2015-01" db="EMBL/GenBank/DDBJ databases">
        <title>Evolutionary Origins and Diversification of the Mycorrhizal Mutualists.</title>
        <authorList>
            <consortium name="DOE Joint Genome Institute"/>
            <consortium name="Mycorrhizal Genomics Consortium"/>
            <person name="Kohler A."/>
            <person name="Kuo A."/>
            <person name="Nagy L.G."/>
            <person name="Floudas D."/>
            <person name="Copeland A."/>
            <person name="Barry K.W."/>
            <person name="Cichocki N."/>
            <person name="Veneault-Fourrey C."/>
            <person name="LaButti K."/>
            <person name="Lindquist E.A."/>
            <person name="Lipzen A."/>
            <person name="Lundell T."/>
            <person name="Morin E."/>
            <person name="Murat C."/>
            <person name="Riley R."/>
            <person name="Ohm R."/>
            <person name="Sun H."/>
            <person name="Tunlid A."/>
            <person name="Henrissat B."/>
            <person name="Grigoriev I.V."/>
            <person name="Hibbett D.S."/>
            <person name="Martin F."/>
        </authorList>
    </citation>
    <scope>NUCLEOTIDE SEQUENCE [LARGE SCALE GENOMIC DNA]</scope>
    <source>
        <strain evidence="2">h7</strain>
    </source>
</reference>
<reference evidence="1 2" key="1">
    <citation type="submission" date="2014-04" db="EMBL/GenBank/DDBJ databases">
        <authorList>
            <consortium name="DOE Joint Genome Institute"/>
            <person name="Kuo A."/>
            <person name="Gay G."/>
            <person name="Dore J."/>
            <person name="Kohler A."/>
            <person name="Nagy L.G."/>
            <person name="Floudas D."/>
            <person name="Copeland A."/>
            <person name="Barry K.W."/>
            <person name="Cichocki N."/>
            <person name="Veneault-Fourrey C."/>
            <person name="LaButti K."/>
            <person name="Lindquist E.A."/>
            <person name="Lipzen A."/>
            <person name="Lundell T."/>
            <person name="Morin E."/>
            <person name="Murat C."/>
            <person name="Sun H."/>
            <person name="Tunlid A."/>
            <person name="Henrissat B."/>
            <person name="Grigoriev I.V."/>
            <person name="Hibbett D.S."/>
            <person name="Martin F."/>
            <person name="Nordberg H.P."/>
            <person name="Cantor M.N."/>
            <person name="Hua S.X."/>
        </authorList>
    </citation>
    <scope>NUCLEOTIDE SEQUENCE [LARGE SCALE GENOMIC DNA]</scope>
    <source>
        <strain evidence="2">h7</strain>
    </source>
</reference>
<proteinExistence type="predicted"/>
<dbReference type="Proteomes" id="UP000053424">
    <property type="component" value="Unassembled WGS sequence"/>
</dbReference>
<accession>A0A0C3BXI2</accession>
<sequence length="249" mass="28634">MAKSWQSGTLLARERHGAYLNLSRCFGAFYLVATPDVSDLTPLYLQDRVIQSEVNTCIASHLLKKVLAARIVIFQLFLELAIEVDGKLLEKHKRIWLLFQLRDQIDPQSGTQHPFLRVIQYCLKGASFDALDELLNRFTPLVEKYLKNPDPRCKHFIIGLDEAQHAIRLYPHSFTSNSSGDGKLLRSFLRQMVSVFSRVPSKLVVSCTSMSLEDLTDDYGLWSVKAYRKRWFVRPARDVRYMAKIEGIP</sequence>
<gene>
    <name evidence="1" type="ORF">M413DRAFT_32015</name>
</gene>
<evidence type="ECO:0000313" key="2">
    <source>
        <dbReference type="Proteomes" id="UP000053424"/>
    </source>
</evidence>
<protein>
    <submittedName>
        <fullName evidence="1">Uncharacterized protein</fullName>
    </submittedName>
</protein>
<dbReference type="EMBL" id="KN831809">
    <property type="protein sequence ID" value="KIM36116.1"/>
    <property type="molecule type" value="Genomic_DNA"/>
</dbReference>